<reference evidence="3" key="1">
    <citation type="submission" date="2022-10" db="EMBL/GenBank/DDBJ databases">
        <authorList>
            <person name="Chen Y."/>
            <person name="Dougan E. K."/>
            <person name="Chan C."/>
            <person name="Rhodes N."/>
            <person name="Thang M."/>
        </authorList>
    </citation>
    <scope>NUCLEOTIDE SEQUENCE</scope>
</reference>
<evidence type="ECO:0000256" key="1">
    <source>
        <dbReference type="SAM" id="Coils"/>
    </source>
</evidence>
<dbReference type="EMBL" id="CAMXCT030000091">
    <property type="protein sequence ID" value="CAL4760993.1"/>
    <property type="molecule type" value="Genomic_DNA"/>
</dbReference>
<sequence>MELSFWSCTCNDSGSGVLLKQRIPEVALFHGCTLEAWYHNVNGLITLKANPSIPAFLQQLGTTSLGPSAPASILRFESSLGKSREGIPTQSLVAQVLSLQKTGELLERVALEETPTLESGNLSGLWTLQSYVEPRYGIRILSLYSCDAQLEERSDIFSHRFRPTYEPSATTIEETGPDGPRELETPYRQAIESKTLGIVRFAREYHNLDLDGTMLEFIFDLRGQIVLHGCWAMSLCNQLGFRRLRPASAQPGVIWREPKAFPVPKVAPQWPPAVSTGSRGPPLRPAKRSASVTGIFSEMAEKQHCPSMCEFLLEFWQADGFLGEVAFQCHPSEQSDLRVLKLTQQRPFQRADGRKFMREPPPQDGAVAVVSTSWSDGGWLNFKLGRAEHLATKESDAQVNAILWLRQGQEYVPVWSSGDADSVEEFIDGKWCWVHVWGGENVEISLRHAGTSTPRPSSTTPRSIPKLDVEGAATNPGAETVKTPQDQVCGATFAAHWGMSEEGAMCGHQLAFQVCQRFKLGRSTRSGLLKCLAERVANFHNMNREWEIFVQAMKVKHHEAERELQHQEKIFREAMEKYDSSVDMFQRSLASCTRRHLCEEEDFRLREDEDVAEATQVKERMEEQQQKLMEFQLQEEQFQISLEQVRSKYNDLVAEDARLHSQLQETRERRLYQQAELLRQRHLQDDLAELKALKAKLMKLQRASKTEQKLTAKFEDYLRKVANQDAKTLRTGGGYILNSMAKVEAQAFLRELRL</sequence>
<dbReference type="OrthoDB" id="444823at2759"/>
<keyword evidence="1" id="KW-0175">Coiled coil</keyword>
<evidence type="ECO:0000313" key="5">
    <source>
        <dbReference type="Proteomes" id="UP001152797"/>
    </source>
</evidence>
<protein>
    <submittedName>
        <fullName evidence="3">Uncharacterized protein</fullName>
    </submittedName>
</protein>
<dbReference type="Proteomes" id="UP001152797">
    <property type="component" value="Unassembled WGS sequence"/>
</dbReference>
<feature type="compositionally biased region" description="Low complexity" evidence="2">
    <location>
        <begin position="451"/>
        <end position="464"/>
    </location>
</feature>
<gene>
    <name evidence="3" type="ORF">C1SCF055_LOCUS2160</name>
</gene>
<name>A0A9P1BHV1_9DINO</name>
<dbReference type="EMBL" id="CAMXCT010000091">
    <property type="protein sequence ID" value="CAI3973681.1"/>
    <property type="molecule type" value="Genomic_DNA"/>
</dbReference>
<comment type="caution">
    <text evidence="3">The sequence shown here is derived from an EMBL/GenBank/DDBJ whole genome shotgun (WGS) entry which is preliminary data.</text>
</comment>
<feature type="region of interest" description="Disordered" evidence="2">
    <location>
        <begin position="266"/>
        <end position="286"/>
    </location>
</feature>
<evidence type="ECO:0000313" key="3">
    <source>
        <dbReference type="EMBL" id="CAI3973681.1"/>
    </source>
</evidence>
<dbReference type="EMBL" id="CAMXCT020000091">
    <property type="protein sequence ID" value="CAL1127056.1"/>
    <property type="molecule type" value="Genomic_DNA"/>
</dbReference>
<proteinExistence type="predicted"/>
<keyword evidence="5" id="KW-1185">Reference proteome</keyword>
<feature type="coiled-coil region" evidence="1">
    <location>
        <begin position="550"/>
        <end position="577"/>
    </location>
</feature>
<evidence type="ECO:0000256" key="2">
    <source>
        <dbReference type="SAM" id="MobiDB-lite"/>
    </source>
</evidence>
<reference evidence="4" key="2">
    <citation type="submission" date="2024-04" db="EMBL/GenBank/DDBJ databases">
        <authorList>
            <person name="Chen Y."/>
            <person name="Shah S."/>
            <person name="Dougan E. K."/>
            <person name="Thang M."/>
            <person name="Chan C."/>
        </authorList>
    </citation>
    <scope>NUCLEOTIDE SEQUENCE [LARGE SCALE GENOMIC DNA]</scope>
</reference>
<organism evidence="3">
    <name type="scientific">Cladocopium goreaui</name>
    <dbReference type="NCBI Taxonomy" id="2562237"/>
    <lineage>
        <taxon>Eukaryota</taxon>
        <taxon>Sar</taxon>
        <taxon>Alveolata</taxon>
        <taxon>Dinophyceae</taxon>
        <taxon>Suessiales</taxon>
        <taxon>Symbiodiniaceae</taxon>
        <taxon>Cladocopium</taxon>
    </lineage>
</organism>
<feature type="coiled-coil region" evidence="1">
    <location>
        <begin position="680"/>
        <end position="710"/>
    </location>
</feature>
<dbReference type="AlphaFoldDB" id="A0A9P1BHV1"/>
<accession>A0A9P1BHV1</accession>
<evidence type="ECO:0000313" key="4">
    <source>
        <dbReference type="EMBL" id="CAL1127056.1"/>
    </source>
</evidence>
<feature type="region of interest" description="Disordered" evidence="2">
    <location>
        <begin position="449"/>
        <end position="468"/>
    </location>
</feature>
<feature type="coiled-coil region" evidence="1">
    <location>
        <begin position="604"/>
        <end position="634"/>
    </location>
</feature>